<accession>A0A0R3QKG9</accession>
<evidence type="ECO:0000313" key="1">
    <source>
        <dbReference type="WBParaSite" id="BTMF_0000811101-mRNA-1"/>
    </source>
</evidence>
<protein>
    <submittedName>
        <fullName evidence="1">Uncharacterized protein</fullName>
    </submittedName>
</protein>
<dbReference type="AlphaFoldDB" id="A0A0R3QKG9"/>
<sequence>MPAILQSGNLLAAAQKSRSNESIPFARPFIDLIVYNTDVMTMSSSLSIFACSICIYTTLCAYKCASNLQPYYQSVFDKYNTVNGTDNERSGCAAVQ</sequence>
<organism evidence="1">
    <name type="scientific">Brugia timori</name>
    <dbReference type="NCBI Taxonomy" id="42155"/>
    <lineage>
        <taxon>Eukaryota</taxon>
        <taxon>Metazoa</taxon>
        <taxon>Ecdysozoa</taxon>
        <taxon>Nematoda</taxon>
        <taxon>Chromadorea</taxon>
        <taxon>Rhabditida</taxon>
        <taxon>Spirurina</taxon>
        <taxon>Spiruromorpha</taxon>
        <taxon>Filarioidea</taxon>
        <taxon>Onchocercidae</taxon>
        <taxon>Brugia</taxon>
    </lineage>
</organism>
<proteinExistence type="predicted"/>
<name>A0A0R3QKG9_9BILA</name>
<reference evidence="1" key="1">
    <citation type="submission" date="2017-02" db="UniProtKB">
        <authorList>
            <consortium name="WormBaseParasite"/>
        </authorList>
    </citation>
    <scope>IDENTIFICATION</scope>
</reference>
<dbReference type="WBParaSite" id="BTMF_0000811101-mRNA-1">
    <property type="protein sequence ID" value="BTMF_0000811101-mRNA-1"/>
    <property type="gene ID" value="BTMF_0000811101"/>
</dbReference>